<feature type="transmembrane region" description="Helical" evidence="2">
    <location>
        <begin position="47"/>
        <end position="69"/>
    </location>
</feature>
<evidence type="ECO:0000313" key="3">
    <source>
        <dbReference type="EMBL" id="OAN40547.1"/>
    </source>
</evidence>
<dbReference type="Pfam" id="PF06210">
    <property type="entry name" value="DUF1003"/>
    <property type="match status" value="1"/>
</dbReference>
<dbReference type="Proteomes" id="UP000078287">
    <property type="component" value="Unassembled WGS sequence"/>
</dbReference>
<dbReference type="OrthoDB" id="9795736at2"/>
<dbReference type="RefSeq" id="WP_066790851.1">
    <property type="nucleotide sequence ID" value="NZ_LWQS01000093.1"/>
</dbReference>
<comment type="caution">
    <text evidence="3">The sequence shown here is derived from an EMBL/GenBank/DDBJ whole genome shotgun (WGS) entry which is preliminary data.</text>
</comment>
<keyword evidence="2" id="KW-0812">Transmembrane</keyword>
<evidence type="ECO:0000256" key="1">
    <source>
        <dbReference type="SAM" id="MobiDB-lite"/>
    </source>
</evidence>
<evidence type="ECO:0000313" key="4">
    <source>
        <dbReference type="Proteomes" id="UP000078287"/>
    </source>
</evidence>
<dbReference type="AlphaFoldDB" id="A0A178M1N6"/>
<feature type="transmembrane region" description="Helical" evidence="2">
    <location>
        <begin position="81"/>
        <end position="102"/>
    </location>
</feature>
<evidence type="ECO:0008006" key="5">
    <source>
        <dbReference type="Google" id="ProtNLM"/>
    </source>
</evidence>
<keyword evidence="4" id="KW-1185">Reference proteome</keyword>
<dbReference type="EMBL" id="LWQS01000093">
    <property type="protein sequence ID" value="OAN40547.1"/>
    <property type="molecule type" value="Genomic_DNA"/>
</dbReference>
<evidence type="ECO:0000256" key="2">
    <source>
        <dbReference type="SAM" id="Phobius"/>
    </source>
</evidence>
<accession>A0A178M1N6</accession>
<feature type="region of interest" description="Disordered" evidence="1">
    <location>
        <begin position="1"/>
        <end position="24"/>
    </location>
</feature>
<dbReference type="STRING" id="1707952.A6A03_04340"/>
<proteinExistence type="predicted"/>
<dbReference type="InterPro" id="IPR010406">
    <property type="entry name" value="DUF1003"/>
</dbReference>
<keyword evidence="2" id="KW-1133">Transmembrane helix</keyword>
<reference evidence="3 4" key="1">
    <citation type="submission" date="2016-04" db="EMBL/GenBank/DDBJ databases">
        <title>Chloroflexus islandicus sp. nov., a thermophilic filamentous anoxygenic phototrophic bacterium from geyser Strokkur (Iceland).</title>
        <authorList>
            <person name="Gaisin V.A."/>
            <person name="Kalashnikov A.M."/>
            <person name="Sukhacheva M.V."/>
            <person name="Grouzdev D.S."/>
            <person name="Ivanov T.M."/>
            <person name="Kuznetsov B."/>
            <person name="Gorlenko V.M."/>
        </authorList>
    </citation>
    <scope>NUCLEOTIDE SEQUENCE [LARGE SCALE GENOMIC DNA]</scope>
    <source>
        <strain evidence="4">isl-2</strain>
    </source>
</reference>
<protein>
    <recommendedName>
        <fullName evidence="5">DUF1003 domain-containing protein</fullName>
    </recommendedName>
</protein>
<sequence>MSAELPHRPRSLSELRRQRPPVRDVNNEHAERIKPLDRLALAITERVGTMGFFFVIFIWTVLWLGWNFLAPKPLQFDPPMAFVFWLFISNMIQILLMPLLMVGQNLQGMHAELRAQSDYEINLRAEREIDAILQHLEYQNALLHKLLAHAGIPVEEPDPAEQSNPAQTSS</sequence>
<gene>
    <name evidence="3" type="ORF">A6A03_04340</name>
</gene>
<name>A0A178M1N6_9CHLR</name>
<keyword evidence="2" id="KW-0472">Membrane</keyword>
<organism evidence="3 4">
    <name type="scientific">Chloroflexus islandicus</name>
    <dbReference type="NCBI Taxonomy" id="1707952"/>
    <lineage>
        <taxon>Bacteria</taxon>
        <taxon>Bacillati</taxon>
        <taxon>Chloroflexota</taxon>
        <taxon>Chloroflexia</taxon>
        <taxon>Chloroflexales</taxon>
        <taxon>Chloroflexineae</taxon>
        <taxon>Chloroflexaceae</taxon>
        <taxon>Chloroflexus</taxon>
    </lineage>
</organism>